<proteinExistence type="predicted"/>
<dbReference type="GeneID" id="112458649"/>
<dbReference type="InterPro" id="IPR035901">
    <property type="entry name" value="GIY-YIG_endonuc_sf"/>
</dbReference>
<evidence type="ECO:0000259" key="1">
    <source>
        <dbReference type="PROSITE" id="PS50164"/>
    </source>
</evidence>
<dbReference type="PROSITE" id="PS50164">
    <property type="entry name" value="GIY_YIG"/>
    <property type="match status" value="1"/>
</dbReference>
<accession>A0A6J1QBK2</accession>
<dbReference type="CDD" id="cd10442">
    <property type="entry name" value="GIY-YIG_PLEs"/>
    <property type="match status" value="1"/>
</dbReference>
<dbReference type="OrthoDB" id="7551835at2759"/>
<keyword evidence="2" id="KW-1185">Reference proteome</keyword>
<name>A0A6J1QBK2_9HYME</name>
<organism evidence="2 3">
    <name type="scientific">Temnothorax curvispinosus</name>
    <dbReference type="NCBI Taxonomy" id="300111"/>
    <lineage>
        <taxon>Eukaryota</taxon>
        <taxon>Metazoa</taxon>
        <taxon>Ecdysozoa</taxon>
        <taxon>Arthropoda</taxon>
        <taxon>Hexapoda</taxon>
        <taxon>Insecta</taxon>
        <taxon>Pterygota</taxon>
        <taxon>Neoptera</taxon>
        <taxon>Endopterygota</taxon>
        <taxon>Hymenoptera</taxon>
        <taxon>Apocrita</taxon>
        <taxon>Aculeata</taxon>
        <taxon>Formicoidea</taxon>
        <taxon>Formicidae</taxon>
        <taxon>Myrmicinae</taxon>
        <taxon>Temnothorax</taxon>
    </lineage>
</organism>
<feature type="domain" description="GIY-YIG" evidence="1">
    <location>
        <begin position="213"/>
        <end position="295"/>
    </location>
</feature>
<reference evidence="3" key="1">
    <citation type="submission" date="2025-08" db="UniProtKB">
        <authorList>
            <consortium name="RefSeq"/>
        </authorList>
    </citation>
    <scope>IDENTIFICATION</scope>
    <source>
        <tissue evidence="3">Whole body</tissue>
    </source>
</reference>
<dbReference type="SUPFAM" id="SSF82771">
    <property type="entry name" value="GIY-YIG endonuclease"/>
    <property type="match status" value="1"/>
</dbReference>
<evidence type="ECO:0000313" key="3">
    <source>
        <dbReference type="RefSeq" id="XP_024878155.1"/>
    </source>
</evidence>
<dbReference type="Pfam" id="PF01541">
    <property type="entry name" value="GIY-YIG"/>
    <property type="match status" value="1"/>
</dbReference>
<gene>
    <name evidence="3" type="primary">LOC112458649</name>
</gene>
<dbReference type="Proteomes" id="UP000504618">
    <property type="component" value="Unplaced"/>
</dbReference>
<dbReference type="RefSeq" id="XP_024878155.1">
    <property type="nucleotide sequence ID" value="XM_025022387.1"/>
</dbReference>
<sequence length="321" mass="38255">MRMFNFHIPFFFRYVDDIAMAIPNDTVDFTLQTFNSFHPRLQFTIEIGDNKLNFLDTTIINNNGLIEFDWYHKPTFSGRYLNYYSCHPSSQKRGTIIGLIDRAFLLSHPRFHRKNLELIISILLNNDYPLDLIFNTIHERLKSLFYKQTKKQNSDDVDDASFKKWFTVPFFPSFSAKFKDIFRGSDTHLAYYSVNKLNKFIKVQKDALPFYQNSNVVYKIFCRDCDASYVGQTCRQLKTRISEHRSHINRNSSSHSVITDHRIHNDHDFDWDNVKILDRERYYHKRLISEVLHIKQQRHGLNLQSDTECLHHAYLPIINNI</sequence>
<protein>
    <submittedName>
        <fullName evidence="3">Uncharacterized protein LOC112458649</fullName>
    </submittedName>
</protein>
<dbReference type="InterPro" id="IPR058912">
    <property type="entry name" value="HTH_animal"/>
</dbReference>
<dbReference type="InterPro" id="IPR000305">
    <property type="entry name" value="GIY-YIG_endonuc"/>
</dbReference>
<dbReference type="AlphaFoldDB" id="A0A6J1QBK2"/>
<dbReference type="Gene3D" id="3.40.1440.10">
    <property type="entry name" value="GIY-YIG endonuclease"/>
    <property type="match status" value="1"/>
</dbReference>
<evidence type="ECO:0000313" key="2">
    <source>
        <dbReference type="Proteomes" id="UP000504618"/>
    </source>
</evidence>
<dbReference type="Pfam" id="PF26215">
    <property type="entry name" value="HTH_animal"/>
    <property type="match status" value="1"/>
</dbReference>
<dbReference type="PANTHER" id="PTHR21301">
    <property type="entry name" value="REVERSE TRANSCRIPTASE"/>
    <property type="match status" value="1"/>
</dbReference>
<dbReference type="PANTHER" id="PTHR21301:SF10">
    <property type="entry name" value="REVERSE TRANSCRIPTASE DOMAIN-CONTAINING PROTEIN"/>
    <property type="match status" value="1"/>
</dbReference>